<sequence>MRIGIPDDFRRYLSMRGVSVTDDEAEDHQPLTGRALAIGSFLSFFLAVGANYADIVIKGSYMTLDFSTPGALFVFLVLVGGLNSLFKLAARNVSVSVVVAVASAAAWLVHFAP</sequence>
<dbReference type="EMBL" id="UINC01177243">
    <property type="protein sequence ID" value="SVD84780.1"/>
    <property type="molecule type" value="Genomic_DNA"/>
</dbReference>
<feature type="transmembrane region" description="Helical" evidence="1">
    <location>
        <begin position="69"/>
        <end position="86"/>
    </location>
</feature>
<keyword evidence="1" id="KW-1133">Transmembrane helix</keyword>
<protein>
    <submittedName>
        <fullName evidence="2">Uncharacterized protein</fullName>
    </submittedName>
</protein>
<accession>A0A382YNY8</accession>
<name>A0A382YNY8_9ZZZZ</name>
<reference evidence="2" key="1">
    <citation type="submission" date="2018-05" db="EMBL/GenBank/DDBJ databases">
        <authorList>
            <person name="Lanie J.A."/>
            <person name="Ng W.-L."/>
            <person name="Kazmierczak K.M."/>
            <person name="Andrzejewski T.M."/>
            <person name="Davidsen T.M."/>
            <person name="Wayne K.J."/>
            <person name="Tettelin H."/>
            <person name="Glass J.I."/>
            <person name="Rusch D."/>
            <person name="Podicherti R."/>
            <person name="Tsui H.-C.T."/>
            <person name="Winkler M.E."/>
        </authorList>
    </citation>
    <scope>NUCLEOTIDE SEQUENCE</scope>
</reference>
<feature type="non-terminal residue" evidence="2">
    <location>
        <position position="113"/>
    </location>
</feature>
<feature type="transmembrane region" description="Helical" evidence="1">
    <location>
        <begin position="93"/>
        <end position="112"/>
    </location>
</feature>
<evidence type="ECO:0000256" key="1">
    <source>
        <dbReference type="SAM" id="Phobius"/>
    </source>
</evidence>
<evidence type="ECO:0000313" key="2">
    <source>
        <dbReference type="EMBL" id="SVD84780.1"/>
    </source>
</evidence>
<keyword evidence="1" id="KW-0812">Transmembrane</keyword>
<keyword evidence="1" id="KW-0472">Membrane</keyword>
<dbReference type="AlphaFoldDB" id="A0A382YNY8"/>
<gene>
    <name evidence="2" type="ORF">METZ01_LOCUS437634</name>
</gene>
<feature type="transmembrane region" description="Helical" evidence="1">
    <location>
        <begin position="35"/>
        <end position="57"/>
    </location>
</feature>
<organism evidence="2">
    <name type="scientific">marine metagenome</name>
    <dbReference type="NCBI Taxonomy" id="408172"/>
    <lineage>
        <taxon>unclassified sequences</taxon>
        <taxon>metagenomes</taxon>
        <taxon>ecological metagenomes</taxon>
    </lineage>
</organism>
<proteinExistence type="predicted"/>